<accession>A0A8R1UUM4</accession>
<dbReference type="SMART" id="SM00404">
    <property type="entry name" value="PTPc_motif"/>
    <property type="match status" value="1"/>
</dbReference>
<dbReference type="CDD" id="cd00047">
    <property type="entry name" value="PTPc"/>
    <property type="match status" value="1"/>
</dbReference>
<dbReference type="PROSITE" id="PS50055">
    <property type="entry name" value="TYR_PHOSPHATASE_PTP"/>
    <property type="match status" value="1"/>
</dbReference>
<evidence type="ECO:0000313" key="2">
    <source>
        <dbReference type="Proteomes" id="UP000005239"/>
    </source>
</evidence>
<dbReference type="GO" id="GO:0004725">
    <property type="term" value="F:protein tyrosine phosphatase activity"/>
    <property type="evidence" value="ECO:0007669"/>
    <property type="project" value="InterPro"/>
</dbReference>
<gene>
    <name evidence="1" type="primary">WBGene00277599</name>
</gene>
<organism evidence="1 2">
    <name type="scientific">Pristionchus pacificus</name>
    <name type="common">Parasitic nematode worm</name>
    <dbReference type="NCBI Taxonomy" id="54126"/>
    <lineage>
        <taxon>Eukaryota</taxon>
        <taxon>Metazoa</taxon>
        <taxon>Ecdysozoa</taxon>
        <taxon>Nematoda</taxon>
        <taxon>Chromadorea</taxon>
        <taxon>Rhabditida</taxon>
        <taxon>Rhabditina</taxon>
        <taxon>Diplogasteromorpha</taxon>
        <taxon>Diplogasteroidea</taxon>
        <taxon>Neodiplogasteridae</taxon>
        <taxon>Pristionchus</taxon>
    </lineage>
</organism>
<dbReference type="PRINTS" id="PR00700">
    <property type="entry name" value="PRTYPHPHTASE"/>
</dbReference>
<sequence length="269" mass="30864">MRRFVPVGVTYKAGEKYPNYRKFRYSGEKCIGQTRVVLKNRGKGCDFINANWVGSPAPGATKYICTQAPLKETQEDFWHMCFTEKASLILMLCDFTEGYFTLSRKTSSHYFPEKQNETLNFGAYTVTMKDKLNGPEIEKTDFTVLEIKCIASCDIGWTFALPSRPNPFSSCGVVVLCATGEGRVPTFAGIELTAHRITSKPEIDMMDVVKELRKQRFAAISSTFQFLYLHYLVLDYFVQEKLLVPHHQSLFVEEYRRIVTDRLQRVSVH</sequence>
<dbReference type="PANTHER" id="PTHR46163">
    <property type="entry name" value="TYROSINE-PROTEIN PHOSPHATASE-RELATED"/>
    <property type="match status" value="1"/>
</dbReference>
<name>A0A2A6CGQ4_PRIPA</name>
<dbReference type="OrthoDB" id="6058203at2759"/>
<evidence type="ECO:0000313" key="1">
    <source>
        <dbReference type="EnsemblMetazoa" id="PPA39230.1"/>
    </source>
</evidence>
<reference evidence="2" key="1">
    <citation type="journal article" date="2008" name="Nat. Genet.">
        <title>The Pristionchus pacificus genome provides a unique perspective on nematode lifestyle and parasitism.</title>
        <authorList>
            <person name="Dieterich C."/>
            <person name="Clifton S.W."/>
            <person name="Schuster L.N."/>
            <person name="Chinwalla A."/>
            <person name="Delehaunty K."/>
            <person name="Dinkelacker I."/>
            <person name="Fulton L."/>
            <person name="Fulton R."/>
            <person name="Godfrey J."/>
            <person name="Minx P."/>
            <person name="Mitreva M."/>
            <person name="Roeseler W."/>
            <person name="Tian H."/>
            <person name="Witte H."/>
            <person name="Yang S.P."/>
            <person name="Wilson R.K."/>
            <person name="Sommer R.J."/>
        </authorList>
    </citation>
    <scope>NUCLEOTIDE SEQUENCE [LARGE SCALE GENOMIC DNA]</scope>
    <source>
        <strain evidence="2">PS312</strain>
    </source>
</reference>
<dbReference type="SMART" id="SM00194">
    <property type="entry name" value="PTPc"/>
    <property type="match status" value="1"/>
</dbReference>
<dbReference type="PROSITE" id="PS50056">
    <property type="entry name" value="TYR_PHOSPHATASE_2"/>
    <property type="match status" value="1"/>
</dbReference>
<dbReference type="InterPro" id="IPR000387">
    <property type="entry name" value="Tyr_Pase_dom"/>
</dbReference>
<dbReference type="SMR" id="A0A2A6CGQ4"/>
<dbReference type="SUPFAM" id="SSF52799">
    <property type="entry name" value="(Phosphotyrosine protein) phosphatases II"/>
    <property type="match status" value="1"/>
</dbReference>
<dbReference type="InterPro" id="IPR000242">
    <property type="entry name" value="PTP_cat"/>
</dbReference>
<dbReference type="EnsemblMetazoa" id="PPA39230.1">
    <property type="protein sequence ID" value="PPA39230.1"/>
    <property type="gene ID" value="WBGene00277599"/>
</dbReference>
<dbReference type="InterPro" id="IPR003595">
    <property type="entry name" value="Tyr_Pase_cat"/>
</dbReference>
<dbReference type="AlphaFoldDB" id="A0A2A6CGQ4"/>
<keyword evidence="2" id="KW-1185">Reference proteome</keyword>
<proteinExistence type="predicted"/>
<dbReference type="PANTHER" id="PTHR46163:SF10">
    <property type="entry name" value="PROTEIN-TYROSINE PHOSPHATASE-RELATED"/>
    <property type="match status" value="1"/>
</dbReference>
<protein>
    <submittedName>
        <fullName evidence="1">Tyrosine phosphatase</fullName>
    </submittedName>
</protein>
<dbReference type="InterPro" id="IPR029021">
    <property type="entry name" value="Prot-tyrosine_phosphatase-like"/>
</dbReference>
<dbReference type="Proteomes" id="UP000005239">
    <property type="component" value="Unassembled WGS sequence"/>
</dbReference>
<dbReference type="Gene3D" id="3.90.190.10">
    <property type="entry name" value="Protein tyrosine phosphatase superfamily"/>
    <property type="match status" value="2"/>
</dbReference>
<accession>A0A2A6CGQ4</accession>
<reference evidence="1" key="2">
    <citation type="submission" date="2022-06" db="UniProtKB">
        <authorList>
            <consortium name="EnsemblMetazoa"/>
        </authorList>
    </citation>
    <scope>IDENTIFICATION</scope>
    <source>
        <strain evidence="1">PS312</strain>
    </source>
</reference>
<dbReference type="InterPro" id="IPR052782">
    <property type="entry name" value="Oocyte-zygote_transition_reg"/>
</dbReference>
<dbReference type="Pfam" id="PF00102">
    <property type="entry name" value="Y_phosphatase"/>
    <property type="match status" value="2"/>
</dbReference>